<dbReference type="SUPFAM" id="SSF50129">
    <property type="entry name" value="GroES-like"/>
    <property type="match status" value="1"/>
</dbReference>
<proteinExistence type="inferred from homology"/>
<evidence type="ECO:0000259" key="8">
    <source>
        <dbReference type="Pfam" id="PF00107"/>
    </source>
</evidence>
<dbReference type="InterPro" id="IPR011032">
    <property type="entry name" value="GroES-like_sf"/>
</dbReference>
<evidence type="ECO:0000313" key="11">
    <source>
        <dbReference type="Proteomes" id="UP000298138"/>
    </source>
</evidence>
<evidence type="ECO:0000256" key="1">
    <source>
        <dbReference type="ARBA" id="ARBA00001947"/>
    </source>
</evidence>
<evidence type="ECO:0000256" key="6">
    <source>
        <dbReference type="RuleBase" id="RU361277"/>
    </source>
</evidence>
<name>A0A4S2MTC6_9PEZI</name>
<dbReference type="Proteomes" id="UP000298138">
    <property type="component" value="Unassembled WGS sequence"/>
</dbReference>
<dbReference type="PANTHER" id="PTHR43161:SF25">
    <property type="entry name" value="ALCOHOL DEHYDROGENASE, PUTATIVE (AFU_ORTHOLOGUE AFUA_1G14390)-RELATED"/>
    <property type="match status" value="1"/>
</dbReference>
<evidence type="ECO:0000313" key="10">
    <source>
        <dbReference type="EMBL" id="TGZ79759.1"/>
    </source>
</evidence>
<dbReference type="Gene3D" id="3.40.50.720">
    <property type="entry name" value="NAD(P)-binding Rossmann-like Domain"/>
    <property type="match status" value="1"/>
</dbReference>
<comment type="cofactor">
    <cofactor evidence="1 6">
        <name>Zn(2+)</name>
        <dbReference type="ChEBI" id="CHEBI:29105"/>
    </cofactor>
</comment>
<dbReference type="InterPro" id="IPR013154">
    <property type="entry name" value="ADH-like_N"/>
</dbReference>
<feature type="domain" description="Alcohol dehydrogenase-like N-terminal" evidence="9">
    <location>
        <begin position="34"/>
        <end position="115"/>
    </location>
</feature>
<dbReference type="GO" id="GO:0008270">
    <property type="term" value="F:zinc ion binding"/>
    <property type="evidence" value="ECO:0007669"/>
    <property type="project" value="InterPro"/>
</dbReference>
<evidence type="ECO:0000256" key="7">
    <source>
        <dbReference type="SAM" id="MobiDB-lite"/>
    </source>
</evidence>
<dbReference type="GO" id="GO:0003939">
    <property type="term" value="F:L-iditol 2-dehydrogenase (NAD+) activity"/>
    <property type="evidence" value="ECO:0007669"/>
    <property type="project" value="TreeGrafter"/>
</dbReference>
<dbReference type="InterPro" id="IPR013149">
    <property type="entry name" value="ADH-like_C"/>
</dbReference>
<dbReference type="InParanoid" id="A0A4S2MTC6"/>
<dbReference type="Pfam" id="PF00107">
    <property type="entry name" value="ADH_zinc_N"/>
    <property type="match status" value="1"/>
</dbReference>
<gene>
    <name evidence="10" type="ORF">EX30DRAFT_396829</name>
</gene>
<comment type="similarity">
    <text evidence="2 6">Belongs to the zinc-containing alcohol dehydrogenase family.</text>
</comment>
<dbReference type="PANTHER" id="PTHR43161">
    <property type="entry name" value="SORBITOL DEHYDROGENASE"/>
    <property type="match status" value="1"/>
</dbReference>
<feature type="compositionally biased region" description="Polar residues" evidence="7">
    <location>
        <begin position="117"/>
        <end position="126"/>
    </location>
</feature>
<dbReference type="GO" id="GO:0006062">
    <property type="term" value="P:sorbitol catabolic process"/>
    <property type="evidence" value="ECO:0007669"/>
    <property type="project" value="TreeGrafter"/>
</dbReference>
<keyword evidence="3 6" id="KW-0479">Metal-binding</keyword>
<protein>
    <submittedName>
        <fullName evidence="10">GroES-like protein</fullName>
    </submittedName>
</protein>
<evidence type="ECO:0000259" key="9">
    <source>
        <dbReference type="Pfam" id="PF08240"/>
    </source>
</evidence>
<evidence type="ECO:0000256" key="2">
    <source>
        <dbReference type="ARBA" id="ARBA00008072"/>
    </source>
</evidence>
<dbReference type="Gene3D" id="3.90.180.10">
    <property type="entry name" value="Medium-chain alcohol dehydrogenases, catalytic domain"/>
    <property type="match status" value="2"/>
</dbReference>
<dbReference type="SUPFAM" id="SSF51735">
    <property type="entry name" value="NAD(P)-binding Rossmann-fold domains"/>
    <property type="match status" value="1"/>
</dbReference>
<dbReference type="InterPro" id="IPR002328">
    <property type="entry name" value="ADH_Zn_CS"/>
</dbReference>
<organism evidence="10 11">
    <name type="scientific">Ascodesmis nigricans</name>
    <dbReference type="NCBI Taxonomy" id="341454"/>
    <lineage>
        <taxon>Eukaryota</taxon>
        <taxon>Fungi</taxon>
        <taxon>Dikarya</taxon>
        <taxon>Ascomycota</taxon>
        <taxon>Pezizomycotina</taxon>
        <taxon>Pezizomycetes</taxon>
        <taxon>Pezizales</taxon>
        <taxon>Ascodesmidaceae</taxon>
        <taxon>Ascodesmis</taxon>
    </lineage>
</organism>
<keyword evidence="4 6" id="KW-0862">Zinc</keyword>
<dbReference type="AlphaFoldDB" id="A0A4S2MTC6"/>
<dbReference type="EMBL" id="ML220129">
    <property type="protein sequence ID" value="TGZ79759.1"/>
    <property type="molecule type" value="Genomic_DNA"/>
</dbReference>
<evidence type="ECO:0000256" key="3">
    <source>
        <dbReference type="ARBA" id="ARBA00022723"/>
    </source>
</evidence>
<keyword evidence="11" id="KW-1185">Reference proteome</keyword>
<dbReference type="PROSITE" id="PS00059">
    <property type="entry name" value="ADH_ZINC"/>
    <property type="match status" value="1"/>
</dbReference>
<dbReference type="OrthoDB" id="5363962at2759"/>
<keyword evidence="5" id="KW-0560">Oxidoreductase</keyword>
<feature type="region of interest" description="Disordered" evidence="7">
    <location>
        <begin position="114"/>
        <end position="146"/>
    </location>
</feature>
<accession>A0A4S2MTC6</accession>
<evidence type="ECO:0000256" key="5">
    <source>
        <dbReference type="ARBA" id="ARBA00023002"/>
    </source>
</evidence>
<reference evidence="10 11" key="1">
    <citation type="submission" date="2019-04" db="EMBL/GenBank/DDBJ databases">
        <title>Comparative genomics and transcriptomics to analyze fruiting body development in filamentous ascomycetes.</title>
        <authorList>
            <consortium name="DOE Joint Genome Institute"/>
            <person name="Lutkenhaus R."/>
            <person name="Traeger S."/>
            <person name="Breuer J."/>
            <person name="Kuo A."/>
            <person name="Lipzen A."/>
            <person name="Pangilinan J."/>
            <person name="Dilworth D."/>
            <person name="Sandor L."/>
            <person name="Poggeler S."/>
            <person name="Barry K."/>
            <person name="Grigoriev I.V."/>
            <person name="Nowrousian M."/>
        </authorList>
    </citation>
    <scope>NUCLEOTIDE SEQUENCE [LARGE SCALE GENOMIC DNA]</scope>
    <source>
        <strain evidence="10 11">CBS 389.68</strain>
    </source>
</reference>
<dbReference type="STRING" id="341454.A0A4S2MTC6"/>
<dbReference type="InterPro" id="IPR036291">
    <property type="entry name" value="NAD(P)-bd_dom_sf"/>
</dbReference>
<sequence length="415" mass="43284">MTDSRSPPTTTTAIVLHGPKDLRIETLPLPPPPPGHLQIEIRSTTLCGSDLHYYNHFRNGNIVCTEPLALGHESSGTVVAIGEGVEEEFKIGDMVALEVGIPCGECGFCDPGAVSSPAEQSRAPSTAGQEAGEGGAEGKRPKQLGPRYNLCPSLRFRSSAKSTPHLWGTLQTHLNHPSPLCHLIPSSSTITFADAALLEPLAVAVHAHRRSGLSTQGKRVLIMGSGAIGLLVAVVSRAYGASHIITADVSSSRVAFGVDDLRWATAGYTVLPSSPPTTTAENVKSLLGDQRSRAGVDGFDIVFECTGFPDAVAASIYAAAPGAVVVLIGMGHPEMVLPVSAAALREVDVKGSFRYGKGDYAEARRLLVEGGVEGVGRLVGVRVNGVERVEEGFRVAAEGGGGGRGVKVECVFGEE</sequence>
<dbReference type="Pfam" id="PF08240">
    <property type="entry name" value="ADH_N"/>
    <property type="match status" value="1"/>
</dbReference>
<feature type="domain" description="Alcohol dehydrogenase-like C-terminal" evidence="8">
    <location>
        <begin position="227"/>
        <end position="368"/>
    </location>
</feature>
<evidence type="ECO:0000256" key="4">
    <source>
        <dbReference type="ARBA" id="ARBA00022833"/>
    </source>
</evidence>